<comment type="caution">
    <text evidence="5">The sequence shown here is derived from an EMBL/GenBank/DDBJ whole genome shotgun (WGS) entry which is preliminary data.</text>
</comment>
<comment type="similarity">
    <text evidence="1">Belongs to the ATP-dependent AMP-binding enzyme family.</text>
</comment>
<accession>A0ABP9Q4C7</accession>
<keyword evidence="6" id="KW-1185">Reference proteome</keyword>
<evidence type="ECO:0000259" key="4">
    <source>
        <dbReference type="Pfam" id="PF13193"/>
    </source>
</evidence>
<dbReference type="RefSeq" id="WP_221497586.1">
    <property type="nucleotide sequence ID" value="NZ_BAABJP010000015.1"/>
</dbReference>
<name>A0ABP9Q4C7_9PSEU</name>
<dbReference type="Gene3D" id="3.30.300.30">
    <property type="match status" value="1"/>
</dbReference>
<dbReference type="EMBL" id="BAABJP010000015">
    <property type="protein sequence ID" value="GAA5156570.1"/>
    <property type="molecule type" value="Genomic_DNA"/>
</dbReference>
<dbReference type="Pfam" id="PF00501">
    <property type="entry name" value="AMP-binding"/>
    <property type="match status" value="1"/>
</dbReference>
<keyword evidence="2 5" id="KW-0436">Ligase</keyword>
<feature type="domain" description="AMP-binding enzyme C-terminal" evidence="4">
    <location>
        <begin position="426"/>
        <end position="501"/>
    </location>
</feature>
<protein>
    <submittedName>
        <fullName evidence="5">Long-chain fatty acid--CoA ligase</fullName>
    </submittedName>
</protein>
<dbReference type="PANTHER" id="PTHR43201">
    <property type="entry name" value="ACYL-COA SYNTHETASE"/>
    <property type="match status" value="1"/>
</dbReference>
<sequence length="513" mass="55672">MMGFGAHDWVARHADHQPDAMALGCAEDGRRLRWRELDHRVGRLASVLAGLGVAKGDRVALIAENDPRVFEVQFAAMRLGALFVPLNWRLSTHEMAEICLDAEPAVLVHDATWAAAATEIAEKAGVARRLAWGLPADEAEDYEEGLAAADYRDPRGTTTLDLEDPTHILYTSGTTGKPKGALSTFRTLIWQSLNNAHTTGYSQPGCHQLNVMPLFHAGGLHVMANPILYFGGAVTTMTRFVPDLVLAALTSSAPPVTHFAAIPLMYQAIAAQPAFASADLSRARHFIVAGAIATPELLQLWADKGTPLQPQYGGTEMGPMATALDHEFGTLDKAKAGSTGRKAFHTDIRLVSPTGEDVPDGETGEIWLRGPSVTVGYWRRSRDDYFTGDWFRTGDAARRDADGFYYLAGRTKEMYKSGGENVYPAEVENVLSVHPSVADVSVIGVPDPRWQEVGLAVVVPVPGATPTLDELCAFAEARLARFKLPKRLVLVDELPRNVTGKVSRAALKEQYGR</sequence>
<dbReference type="Pfam" id="PF13193">
    <property type="entry name" value="AMP-binding_C"/>
    <property type="match status" value="1"/>
</dbReference>
<dbReference type="GO" id="GO:0016874">
    <property type="term" value="F:ligase activity"/>
    <property type="evidence" value="ECO:0007669"/>
    <property type="project" value="UniProtKB-KW"/>
</dbReference>
<dbReference type="InterPro" id="IPR042099">
    <property type="entry name" value="ANL_N_sf"/>
</dbReference>
<dbReference type="SUPFAM" id="SSF56801">
    <property type="entry name" value="Acetyl-CoA synthetase-like"/>
    <property type="match status" value="1"/>
</dbReference>
<evidence type="ECO:0000256" key="2">
    <source>
        <dbReference type="ARBA" id="ARBA00022598"/>
    </source>
</evidence>
<dbReference type="InterPro" id="IPR025110">
    <property type="entry name" value="AMP-bd_C"/>
</dbReference>
<evidence type="ECO:0000313" key="5">
    <source>
        <dbReference type="EMBL" id="GAA5156570.1"/>
    </source>
</evidence>
<organism evidence="5 6">
    <name type="scientific">Pseudonocardia eucalypti</name>
    <dbReference type="NCBI Taxonomy" id="648755"/>
    <lineage>
        <taxon>Bacteria</taxon>
        <taxon>Bacillati</taxon>
        <taxon>Actinomycetota</taxon>
        <taxon>Actinomycetes</taxon>
        <taxon>Pseudonocardiales</taxon>
        <taxon>Pseudonocardiaceae</taxon>
        <taxon>Pseudonocardia</taxon>
    </lineage>
</organism>
<dbReference type="InterPro" id="IPR020845">
    <property type="entry name" value="AMP-binding_CS"/>
</dbReference>
<dbReference type="Gene3D" id="3.40.50.12780">
    <property type="entry name" value="N-terminal domain of ligase-like"/>
    <property type="match status" value="1"/>
</dbReference>
<evidence type="ECO:0000313" key="6">
    <source>
        <dbReference type="Proteomes" id="UP001428817"/>
    </source>
</evidence>
<feature type="domain" description="AMP-dependent synthetase/ligase" evidence="3">
    <location>
        <begin position="11"/>
        <end position="378"/>
    </location>
</feature>
<evidence type="ECO:0000256" key="1">
    <source>
        <dbReference type="ARBA" id="ARBA00006432"/>
    </source>
</evidence>
<evidence type="ECO:0000259" key="3">
    <source>
        <dbReference type="Pfam" id="PF00501"/>
    </source>
</evidence>
<dbReference type="PROSITE" id="PS00455">
    <property type="entry name" value="AMP_BINDING"/>
    <property type="match status" value="1"/>
</dbReference>
<proteinExistence type="inferred from homology"/>
<dbReference type="InterPro" id="IPR045851">
    <property type="entry name" value="AMP-bd_C_sf"/>
</dbReference>
<reference evidence="6" key="1">
    <citation type="journal article" date="2019" name="Int. J. Syst. Evol. Microbiol.">
        <title>The Global Catalogue of Microorganisms (GCM) 10K type strain sequencing project: providing services to taxonomists for standard genome sequencing and annotation.</title>
        <authorList>
            <consortium name="The Broad Institute Genomics Platform"/>
            <consortium name="The Broad Institute Genome Sequencing Center for Infectious Disease"/>
            <person name="Wu L."/>
            <person name="Ma J."/>
        </authorList>
    </citation>
    <scope>NUCLEOTIDE SEQUENCE [LARGE SCALE GENOMIC DNA]</scope>
    <source>
        <strain evidence="6">JCM 18303</strain>
    </source>
</reference>
<dbReference type="InterPro" id="IPR000873">
    <property type="entry name" value="AMP-dep_synth/lig_dom"/>
</dbReference>
<gene>
    <name evidence="5" type="ORF">GCM10023321_32500</name>
</gene>
<dbReference type="Proteomes" id="UP001428817">
    <property type="component" value="Unassembled WGS sequence"/>
</dbReference>
<dbReference type="PANTHER" id="PTHR43201:SF5">
    <property type="entry name" value="MEDIUM-CHAIN ACYL-COA LIGASE ACSF2, MITOCHONDRIAL"/>
    <property type="match status" value="1"/>
</dbReference>